<sequence>MKSTITFSGLLLLSVLCTGACQAQSKAPKAIHTQSQKELSDTDYRSNFHFTPKKHWMNDPNGMFYLNGTYHLFFQHYPEGNVWGPMHWGHATTKDFLHWKEHPIALAPDSLGYIFSGSAVVDVNNTSGLGTKDHPAVVAMFTYHDPIKEREGRDNFQTQGIAYSLDAGKTWSKYAHNPVLDNPGIKDFRDPKLQWDEQHQQWIMVLAVKDRVYFYTSPDLLDWKKTSEFGLGLGAHDGVWECPDFFPLEVEGTTQTKWVLLQSLNPGAYNGGSGTQYFVGDFDGEQFTPVKTMQNLPAKHLYWLDFGRDNYAGVSWSNVPKNDGRRIYIGWMSNWQYAQEVPTETWRSAMTIPRELTLQKHGDTYRLYTVPVHELAKQLVPVKKRETVVVSADQKIVTNKLVSLDQSMISFSIRDAKEQRYTFSLTSKVDTLYFGYDGVKNEFFLDRSHMARSDFHPDFAAHITKAPRISNSNTITFDILLDRTSIELFCDQGATVITDIFFPKFPLTQFNALQSTQEYTLQHVIINQLKL</sequence>
<dbReference type="Gene3D" id="2.115.10.20">
    <property type="entry name" value="Glycosyl hydrolase domain, family 43"/>
    <property type="match status" value="1"/>
</dbReference>
<evidence type="ECO:0000313" key="9">
    <source>
        <dbReference type="Proteomes" id="UP000199138"/>
    </source>
</evidence>
<dbReference type="InterPro" id="IPR023296">
    <property type="entry name" value="Glyco_hydro_beta-prop_sf"/>
</dbReference>
<feature type="signal peptide" evidence="5">
    <location>
        <begin position="1"/>
        <end position="23"/>
    </location>
</feature>
<keyword evidence="2 4" id="KW-0378">Hydrolase</keyword>
<dbReference type="PROSITE" id="PS00609">
    <property type="entry name" value="GLYCOSYL_HYDROL_F32"/>
    <property type="match status" value="1"/>
</dbReference>
<comment type="similarity">
    <text evidence="1 4">Belongs to the glycosyl hydrolase 32 family.</text>
</comment>
<dbReference type="GO" id="GO:0004575">
    <property type="term" value="F:sucrose alpha-glucosidase activity"/>
    <property type="evidence" value="ECO:0007669"/>
    <property type="project" value="TreeGrafter"/>
</dbReference>
<dbReference type="OrthoDB" id="9759709at2"/>
<dbReference type="SUPFAM" id="SSF75005">
    <property type="entry name" value="Arabinanase/levansucrase/invertase"/>
    <property type="match status" value="1"/>
</dbReference>
<dbReference type="InterPro" id="IPR013189">
    <property type="entry name" value="Glyco_hydro_32_C"/>
</dbReference>
<dbReference type="Pfam" id="PF00251">
    <property type="entry name" value="Glyco_hydro_32N"/>
    <property type="match status" value="1"/>
</dbReference>
<dbReference type="GO" id="GO:0005737">
    <property type="term" value="C:cytoplasm"/>
    <property type="evidence" value="ECO:0007669"/>
    <property type="project" value="TreeGrafter"/>
</dbReference>
<evidence type="ECO:0000256" key="4">
    <source>
        <dbReference type="RuleBase" id="RU362110"/>
    </source>
</evidence>
<feature type="chain" id="PRO_5011745729" evidence="5">
    <location>
        <begin position="24"/>
        <end position="531"/>
    </location>
</feature>
<dbReference type="PANTHER" id="PTHR42800">
    <property type="entry name" value="EXOINULINASE INUD (AFU_ORTHOLOGUE AFUA_5G00480)"/>
    <property type="match status" value="1"/>
</dbReference>
<feature type="domain" description="Glycosyl hydrolase family 32 C-terminal" evidence="7">
    <location>
        <begin position="399"/>
        <end position="512"/>
    </location>
</feature>
<proteinExistence type="inferred from homology"/>
<keyword evidence="9" id="KW-1185">Reference proteome</keyword>
<evidence type="ECO:0000256" key="5">
    <source>
        <dbReference type="SAM" id="SignalP"/>
    </source>
</evidence>
<accession>A0A1I7H6H5</accession>
<dbReference type="InterPro" id="IPR001362">
    <property type="entry name" value="Glyco_hydro_32"/>
</dbReference>
<name>A0A1I7H6H5_9FLAO</name>
<evidence type="ECO:0000256" key="3">
    <source>
        <dbReference type="ARBA" id="ARBA00023295"/>
    </source>
</evidence>
<keyword evidence="3 4" id="KW-0326">Glycosidase</keyword>
<dbReference type="EMBL" id="FPBK01000007">
    <property type="protein sequence ID" value="SFU56288.1"/>
    <property type="molecule type" value="Genomic_DNA"/>
</dbReference>
<gene>
    <name evidence="8" type="ORF">SAMN05216480_107127</name>
</gene>
<reference evidence="9" key="1">
    <citation type="submission" date="2016-10" db="EMBL/GenBank/DDBJ databases">
        <authorList>
            <person name="Varghese N."/>
            <person name="Submissions S."/>
        </authorList>
    </citation>
    <scope>NUCLEOTIDE SEQUENCE [LARGE SCALE GENOMIC DNA]</scope>
    <source>
        <strain evidence="9">CGMCC 1.12333</strain>
    </source>
</reference>
<dbReference type="PANTHER" id="PTHR42800:SF1">
    <property type="entry name" value="EXOINULINASE INUD (AFU_ORTHOLOGUE AFUA_5G00480)"/>
    <property type="match status" value="1"/>
</dbReference>
<evidence type="ECO:0000256" key="1">
    <source>
        <dbReference type="ARBA" id="ARBA00009902"/>
    </source>
</evidence>
<dbReference type="GO" id="GO:0005987">
    <property type="term" value="P:sucrose catabolic process"/>
    <property type="evidence" value="ECO:0007669"/>
    <property type="project" value="TreeGrafter"/>
</dbReference>
<dbReference type="InterPro" id="IPR013148">
    <property type="entry name" value="Glyco_hydro_32_N"/>
</dbReference>
<organism evidence="8 9">
    <name type="scientific">Pustulibacterium marinum</name>
    <dbReference type="NCBI Taxonomy" id="1224947"/>
    <lineage>
        <taxon>Bacteria</taxon>
        <taxon>Pseudomonadati</taxon>
        <taxon>Bacteroidota</taxon>
        <taxon>Flavobacteriia</taxon>
        <taxon>Flavobacteriales</taxon>
        <taxon>Flavobacteriaceae</taxon>
        <taxon>Pustulibacterium</taxon>
    </lineage>
</organism>
<dbReference type="Pfam" id="PF08244">
    <property type="entry name" value="Glyco_hydro_32C"/>
    <property type="match status" value="1"/>
</dbReference>
<dbReference type="Proteomes" id="UP000199138">
    <property type="component" value="Unassembled WGS sequence"/>
</dbReference>
<feature type="domain" description="Glycosyl hydrolase family 32 N-terminal" evidence="6">
    <location>
        <begin position="49"/>
        <end position="368"/>
    </location>
</feature>
<dbReference type="InterPro" id="IPR018053">
    <property type="entry name" value="Glyco_hydro_32_AS"/>
</dbReference>
<dbReference type="SMART" id="SM00640">
    <property type="entry name" value="Glyco_32"/>
    <property type="match status" value="1"/>
</dbReference>
<evidence type="ECO:0000259" key="6">
    <source>
        <dbReference type="Pfam" id="PF00251"/>
    </source>
</evidence>
<evidence type="ECO:0000259" key="7">
    <source>
        <dbReference type="Pfam" id="PF08244"/>
    </source>
</evidence>
<dbReference type="CDD" id="cd18622">
    <property type="entry name" value="GH32_Inu-like"/>
    <property type="match status" value="1"/>
</dbReference>
<dbReference type="STRING" id="1224947.SAMN05216480_107127"/>
<dbReference type="Gene3D" id="2.60.120.560">
    <property type="entry name" value="Exo-inulinase, domain 1"/>
    <property type="match status" value="1"/>
</dbReference>
<protein>
    <submittedName>
        <fullName evidence="8">Levanase/fructan beta-fructosidase</fullName>
    </submittedName>
</protein>
<dbReference type="AlphaFoldDB" id="A0A1I7H6H5"/>
<dbReference type="RefSeq" id="WP_093025187.1">
    <property type="nucleotide sequence ID" value="NZ_FPBK01000007.1"/>
</dbReference>
<dbReference type="SUPFAM" id="SSF49899">
    <property type="entry name" value="Concanavalin A-like lectins/glucanases"/>
    <property type="match status" value="1"/>
</dbReference>
<evidence type="ECO:0000256" key="2">
    <source>
        <dbReference type="ARBA" id="ARBA00022801"/>
    </source>
</evidence>
<evidence type="ECO:0000313" key="8">
    <source>
        <dbReference type="EMBL" id="SFU56288.1"/>
    </source>
</evidence>
<dbReference type="InterPro" id="IPR013320">
    <property type="entry name" value="ConA-like_dom_sf"/>
</dbReference>
<keyword evidence="5" id="KW-0732">Signal</keyword>